<dbReference type="eggNOG" id="COG0614">
    <property type="taxonomic scope" value="Bacteria"/>
</dbReference>
<organism evidence="9 10">
    <name type="scientific">Hoylesella oralis ATCC 33269</name>
    <dbReference type="NCBI Taxonomy" id="873533"/>
    <lineage>
        <taxon>Bacteria</taxon>
        <taxon>Pseudomonadati</taxon>
        <taxon>Bacteroidota</taxon>
        <taxon>Bacteroidia</taxon>
        <taxon>Bacteroidales</taxon>
        <taxon>Prevotellaceae</taxon>
        <taxon>Hoylesella</taxon>
    </lineage>
</organism>
<protein>
    <submittedName>
        <fullName evidence="9">SusD family protein</fullName>
    </submittedName>
</protein>
<feature type="chain" id="PRO_5003223824" evidence="6">
    <location>
        <begin position="27"/>
        <end position="669"/>
    </location>
</feature>
<keyword evidence="4" id="KW-0472">Membrane</keyword>
<evidence type="ECO:0000256" key="2">
    <source>
        <dbReference type="ARBA" id="ARBA00006275"/>
    </source>
</evidence>
<dbReference type="EMBL" id="AEPE02000002">
    <property type="protein sequence ID" value="EFZ37684.1"/>
    <property type="molecule type" value="Genomic_DNA"/>
</dbReference>
<dbReference type="HOGENOM" id="CLU_015553_0_3_10"/>
<dbReference type="Proteomes" id="UP000005580">
    <property type="component" value="Unassembled WGS sequence"/>
</dbReference>
<evidence type="ECO:0000313" key="10">
    <source>
        <dbReference type="Proteomes" id="UP000005580"/>
    </source>
</evidence>
<dbReference type="InterPro" id="IPR033985">
    <property type="entry name" value="SusD-like_N"/>
</dbReference>
<comment type="similarity">
    <text evidence="2">Belongs to the SusD family.</text>
</comment>
<evidence type="ECO:0000256" key="5">
    <source>
        <dbReference type="ARBA" id="ARBA00023237"/>
    </source>
</evidence>
<evidence type="ECO:0000256" key="3">
    <source>
        <dbReference type="ARBA" id="ARBA00022729"/>
    </source>
</evidence>
<dbReference type="Gene3D" id="1.25.40.390">
    <property type="match status" value="1"/>
</dbReference>
<gene>
    <name evidence="9" type="ORF">HMPREF0663_10053</name>
</gene>
<comment type="caution">
    <text evidence="9">The sequence shown here is derived from an EMBL/GenBank/DDBJ whole genome shotgun (WGS) entry which is preliminary data.</text>
</comment>
<feature type="domain" description="RagB/SusD" evidence="7">
    <location>
        <begin position="370"/>
        <end position="667"/>
    </location>
</feature>
<reference evidence="9" key="1">
    <citation type="submission" date="2011-01" db="EMBL/GenBank/DDBJ databases">
        <authorList>
            <person name="Muzny D."/>
            <person name="Qin X."/>
            <person name="Buhay C."/>
            <person name="Dugan-Rocha S."/>
            <person name="Ding Y."/>
            <person name="Chen G."/>
            <person name="Hawes A."/>
            <person name="Holder M."/>
            <person name="Jhangiani S."/>
            <person name="Johnson A."/>
            <person name="Khan Z."/>
            <person name="Li Z."/>
            <person name="Liu W."/>
            <person name="Liu X."/>
            <person name="Perez L."/>
            <person name="Shen H."/>
            <person name="Wang Q."/>
            <person name="Watt J."/>
            <person name="Xi L."/>
            <person name="Xin Y."/>
            <person name="Zhou J."/>
            <person name="Deng J."/>
            <person name="Jiang H."/>
            <person name="Liu Y."/>
            <person name="Qu J."/>
            <person name="Song X.-Z."/>
            <person name="Zhang L."/>
            <person name="Villasana D."/>
            <person name="Johnson A."/>
            <person name="Liu J."/>
            <person name="Liyanage D."/>
            <person name="Lorensuhewa L."/>
            <person name="Robinson T."/>
            <person name="Song A."/>
            <person name="Song B.-B."/>
            <person name="Dinh H."/>
            <person name="Thornton R."/>
            <person name="Coyle M."/>
            <person name="Francisco L."/>
            <person name="Jackson L."/>
            <person name="Javaid M."/>
            <person name="Korchina V."/>
            <person name="Kovar C."/>
            <person name="Mata R."/>
            <person name="Mathew T."/>
            <person name="Ngo R."/>
            <person name="Nguyen L."/>
            <person name="Nguyen N."/>
            <person name="Okwuonu G."/>
            <person name="Ongeri F."/>
            <person name="Pham C."/>
            <person name="Simmons D."/>
            <person name="Wilczek-Boney K."/>
            <person name="Hale W."/>
            <person name="Jakkamsetti A."/>
            <person name="Pham P."/>
            <person name="Ruth R."/>
            <person name="San Lucas F."/>
            <person name="Warren J."/>
            <person name="Zhang J."/>
            <person name="Zhao Z."/>
            <person name="Zhou C."/>
            <person name="Zhu D."/>
            <person name="Lee S."/>
            <person name="Bess C."/>
            <person name="Blankenburg K."/>
            <person name="Forbes L."/>
            <person name="Fu Q."/>
            <person name="Gubbala S."/>
            <person name="Hirani K."/>
            <person name="Jayaseelan J.C."/>
            <person name="Lara F."/>
            <person name="Munidasa M."/>
            <person name="Palculict T."/>
            <person name="Patil S."/>
            <person name="Pu L.-L."/>
            <person name="Saada N."/>
            <person name="Tang L."/>
            <person name="Weissenberger G."/>
            <person name="Zhu Y."/>
            <person name="Hemphill L."/>
            <person name="Shang Y."/>
            <person name="Youmans B."/>
            <person name="Ayvaz T."/>
            <person name="Ross M."/>
            <person name="Santibanez J."/>
            <person name="Aqrawi P."/>
            <person name="Gross S."/>
            <person name="Joshi V."/>
            <person name="Fowler G."/>
            <person name="Nazareth L."/>
            <person name="Reid J."/>
            <person name="Worley K."/>
            <person name="Petrosino J."/>
            <person name="Highlander S."/>
            <person name="Gibbs R."/>
        </authorList>
    </citation>
    <scope>NUCLEOTIDE SEQUENCE [LARGE SCALE GENOMIC DNA]</scope>
    <source>
        <strain evidence="9">ATCC 33269</strain>
    </source>
</reference>
<evidence type="ECO:0000256" key="6">
    <source>
        <dbReference type="SAM" id="SignalP"/>
    </source>
</evidence>
<dbReference type="AlphaFoldDB" id="E7RLQ3"/>
<feature type="domain" description="SusD-like N-terminal" evidence="8">
    <location>
        <begin position="71"/>
        <end position="232"/>
    </location>
</feature>
<dbReference type="GO" id="GO:0009279">
    <property type="term" value="C:cell outer membrane"/>
    <property type="evidence" value="ECO:0007669"/>
    <property type="project" value="UniProtKB-SubCell"/>
</dbReference>
<evidence type="ECO:0000256" key="4">
    <source>
        <dbReference type="ARBA" id="ARBA00023136"/>
    </source>
</evidence>
<keyword evidence="5" id="KW-0998">Cell outer membrane</keyword>
<evidence type="ECO:0000259" key="8">
    <source>
        <dbReference type="Pfam" id="PF14322"/>
    </source>
</evidence>
<dbReference type="SUPFAM" id="SSF48452">
    <property type="entry name" value="TPR-like"/>
    <property type="match status" value="1"/>
</dbReference>
<evidence type="ECO:0000259" key="7">
    <source>
        <dbReference type="Pfam" id="PF07980"/>
    </source>
</evidence>
<proteinExistence type="inferred from homology"/>
<evidence type="ECO:0000256" key="1">
    <source>
        <dbReference type="ARBA" id="ARBA00004442"/>
    </source>
</evidence>
<sequence>MKLNKMKKINIAFISLLIGASTFSSCDFLNVSEDYFSDEMSSDSLFANKRNAEAYMWDISRMFPDEGALIETSPSTVGYTATDEAFSSAREAGISFVLGEITPTNLGTFESRYANNYRAIRKCNTILKNLDNVPGLSATDRAQMLGYIHFMRGYAYYRLLVDWGPAILLGDDVLDNNQDLSYYNRSRGTYDETVDYICSELEEAGKYLPLQQSLVNFGRPTKGAAYGLIARLRIYQASPAFNGGAEAKRCFGNWKRKADGTYYVNQTYDEKRWAIAAAACKRVMDMKNAGNPMYKLHTVESSSETPALPSNVTSDPDYYKAWPDGAAGIDPYHSYADMFNGESVISSNTEWVWARYSNDLTAQTRMSFPLHLGGWNHNSPTQKVVDAYRMFDGRNIDESSDAYPYSENGFTTQQKTFSGYRLNSGVFNMYNNREMRFYASIGFCECFWPMTSTTTAGDYNQTITYYYDSPDGKQNSNIDYPITGYVIKKFIHPTDAWAGTNANRMSKAFPIIRYADILLMYAEALNNLTASYTVEVGGETYTVSRDIAEMRSAFNQVRHRAGLPGPSQEELSDRDKMQGLLEQERMVELLFENERFYDVRRWGIYEREESKTIMGMNMDGDKESFYRRTVPNTPRIGKRVVNRKLMFMPLPDSEVRKVPLLDQNPGWDN</sequence>
<dbReference type="InterPro" id="IPR011990">
    <property type="entry name" value="TPR-like_helical_dom_sf"/>
</dbReference>
<comment type="subcellular location">
    <subcellularLocation>
        <location evidence="1">Cell outer membrane</location>
    </subcellularLocation>
</comment>
<evidence type="ECO:0000313" key="9">
    <source>
        <dbReference type="EMBL" id="EFZ37684.1"/>
    </source>
</evidence>
<keyword evidence="10" id="KW-1185">Reference proteome</keyword>
<dbReference type="Pfam" id="PF07980">
    <property type="entry name" value="SusD_RagB"/>
    <property type="match status" value="1"/>
</dbReference>
<dbReference type="STRING" id="28134.SAMN05444288_0788"/>
<dbReference type="PROSITE" id="PS51257">
    <property type="entry name" value="PROKAR_LIPOPROTEIN"/>
    <property type="match status" value="1"/>
</dbReference>
<keyword evidence="3 6" id="KW-0732">Signal</keyword>
<accession>E7RLQ3</accession>
<name>E7RLQ3_9BACT</name>
<dbReference type="InterPro" id="IPR012944">
    <property type="entry name" value="SusD_RagB_dom"/>
</dbReference>
<dbReference type="Pfam" id="PF14322">
    <property type="entry name" value="SusD-like_3"/>
    <property type="match status" value="1"/>
</dbReference>
<feature type="signal peptide" evidence="6">
    <location>
        <begin position="1"/>
        <end position="26"/>
    </location>
</feature>